<evidence type="ECO:0000256" key="1">
    <source>
        <dbReference type="ARBA" id="ARBA00022448"/>
    </source>
</evidence>
<dbReference type="InterPro" id="IPR017871">
    <property type="entry name" value="ABC_transporter-like_CS"/>
</dbReference>
<dbReference type="SMART" id="SM00382">
    <property type="entry name" value="AAA"/>
    <property type="match status" value="1"/>
</dbReference>
<dbReference type="InterPro" id="IPR027417">
    <property type="entry name" value="P-loop_NTPase"/>
</dbReference>
<dbReference type="SUPFAM" id="SSF52540">
    <property type="entry name" value="P-loop containing nucleoside triphosphate hydrolases"/>
    <property type="match status" value="1"/>
</dbReference>
<feature type="domain" description="ABC transporter" evidence="4">
    <location>
        <begin position="4"/>
        <end position="218"/>
    </location>
</feature>
<name>A0A3T0D7H4_9FIRM</name>
<dbReference type="InterPro" id="IPR003439">
    <property type="entry name" value="ABC_transporter-like_ATP-bd"/>
</dbReference>
<evidence type="ECO:0000256" key="3">
    <source>
        <dbReference type="ARBA" id="ARBA00022840"/>
    </source>
</evidence>
<evidence type="ECO:0000313" key="6">
    <source>
        <dbReference type="Proteomes" id="UP000282930"/>
    </source>
</evidence>
<keyword evidence="3 5" id="KW-0067">ATP-binding</keyword>
<dbReference type="GO" id="GO:0005524">
    <property type="term" value="F:ATP binding"/>
    <property type="evidence" value="ECO:0007669"/>
    <property type="project" value="UniProtKB-KW"/>
</dbReference>
<dbReference type="EMBL" id="CP034791">
    <property type="protein sequence ID" value="AZT91065.1"/>
    <property type="molecule type" value="Genomic_DNA"/>
</dbReference>
<keyword evidence="2" id="KW-0547">Nucleotide-binding</keyword>
<dbReference type="InterPro" id="IPR003593">
    <property type="entry name" value="AAA+_ATPase"/>
</dbReference>
<dbReference type="PANTHER" id="PTHR42939">
    <property type="entry name" value="ABC TRANSPORTER ATP-BINDING PROTEIN ALBC-RELATED"/>
    <property type="match status" value="1"/>
</dbReference>
<dbReference type="KEGG" id="ccha:ELD05_10695"/>
<dbReference type="GO" id="GO:0016887">
    <property type="term" value="F:ATP hydrolysis activity"/>
    <property type="evidence" value="ECO:0007669"/>
    <property type="project" value="InterPro"/>
</dbReference>
<dbReference type="Gene3D" id="3.40.50.300">
    <property type="entry name" value="P-loop containing nucleotide triphosphate hydrolases"/>
    <property type="match status" value="1"/>
</dbReference>
<evidence type="ECO:0000313" key="5">
    <source>
        <dbReference type="EMBL" id="AZT91065.1"/>
    </source>
</evidence>
<accession>A0A3T0D7H4</accession>
<reference evidence="5 6" key="1">
    <citation type="submission" date="2018-12" db="EMBL/GenBank/DDBJ databases">
        <title>Genome sequence from the cellulolytic species, Caldicellulosiruptor changbaiensis.</title>
        <authorList>
            <person name="Blumer-Schuette S.E."/>
            <person name="Mendoza C."/>
        </authorList>
    </citation>
    <scope>NUCLEOTIDE SEQUENCE [LARGE SCALE GENOMIC DNA]</scope>
    <source>
        <strain evidence="5 6">CBS-Z</strain>
    </source>
</reference>
<sequence length="218" mass="24677">MKAIEIRNLTKIIKGKVILDNVNLELEEGKIYGFYGRNGSGKTMLFRAICGLIKPTFGEVIVFGKRIGRDISFPESVGVIIENVDLWDNLTGFQNLKLLASIKNVITDDEIKSAIKRVGLDPEDRRPYKKYSLGMKQRLKIAQAIMEKPKLIVLDEPTNSLDEDGVKLVRQILLEEKGKGATILLASHIKEDINLLCDYKFRVDSGKVYYSEDENKDE</sequence>
<proteinExistence type="predicted"/>
<dbReference type="InterPro" id="IPR051782">
    <property type="entry name" value="ABC_Transporter_VariousFunc"/>
</dbReference>
<dbReference type="PANTHER" id="PTHR42939:SF1">
    <property type="entry name" value="ABC TRANSPORTER ATP-BINDING PROTEIN ALBC-RELATED"/>
    <property type="match status" value="1"/>
</dbReference>
<evidence type="ECO:0000256" key="2">
    <source>
        <dbReference type="ARBA" id="ARBA00022741"/>
    </source>
</evidence>
<dbReference type="RefSeq" id="WP_127352414.1">
    <property type="nucleotide sequence ID" value="NZ_CP034791.1"/>
</dbReference>
<keyword evidence="1" id="KW-0813">Transport</keyword>
<dbReference type="AlphaFoldDB" id="A0A3T0D7H4"/>
<keyword evidence="6" id="KW-1185">Reference proteome</keyword>
<dbReference type="Proteomes" id="UP000282930">
    <property type="component" value="Chromosome"/>
</dbReference>
<gene>
    <name evidence="5" type="ORF">ELD05_10695</name>
</gene>
<dbReference type="PROSITE" id="PS50893">
    <property type="entry name" value="ABC_TRANSPORTER_2"/>
    <property type="match status" value="1"/>
</dbReference>
<organism evidence="5 6">
    <name type="scientific">Caldicellulosiruptor changbaiensis</name>
    <dbReference type="NCBI Taxonomy" id="1222016"/>
    <lineage>
        <taxon>Bacteria</taxon>
        <taxon>Bacillati</taxon>
        <taxon>Bacillota</taxon>
        <taxon>Bacillota incertae sedis</taxon>
        <taxon>Caldicellulosiruptorales</taxon>
        <taxon>Caldicellulosiruptoraceae</taxon>
        <taxon>Caldicellulosiruptor</taxon>
    </lineage>
</organism>
<dbReference type="Pfam" id="PF00005">
    <property type="entry name" value="ABC_tran"/>
    <property type="match status" value="1"/>
</dbReference>
<protein>
    <submittedName>
        <fullName evidence="5">ABC transporter ATP-binding protein</fullName>
    </submittedName>
</protein>
<evidence type="ECO:0000259" key="4">
    <source>
        <dbReference type="PROSITE" id="PS50893"/>
    </source>
</evidence>
<dbReference type="PROSITE" id="PS00211">
    <property type="entry name" value="ABC_TRANSPORTER_1"/>
    <property type="match status" value="1"/>
</dbReference>